<dbReference type="PANTHER" id="PTHR23091">
    <property type="entry name" value="N-TERMINAL ACETYLTRANSFERASE"/>
    <property type="match status" value="1"/>
</dbReference>
<dbReference type="STRING" id="133385.A0A2T9YQU1"/>
<keyword evidence="1" id="KW-0808">Transferase</keyword>
<sequence length="176" mass="20057">MIQIRQARVDDYSYIQNCNLHNLPENYQQKYFLYHALSWPQLTHVAETPAGEIVGYVLAKLEDEDKAAPKDPKATTNLDSDSAANSAEQDSLRHGHITSISVMRKYRRLGLAKRLMIQSQQAMKAVYKAHKVSLHVRVSNKAAINLYTKKLSFTVDHTEEKYYADGEDAFAMNLIL</sequence>
<dbReference type="PROSITE" id="PS51186">
    <property type="entry name" value="GNAT"/>
    <property type="match status" value="1"/>
</dbReference>
<name>A0A2T9YQU1_9FUNG</name>
<dbReference type="EMBL" id="MBFR01000079">
    <property type="protein sequence ID" value="PVU94676.1"/>
    <property type="molecule type" value="Genomic_DNA"/>
</dbReference>
<feature type="compositionally biased region" description="Polar residues" evidence="4">
    <location>
        <begin position="74"/>
        <end position="89"/>
    </location>
</feature>
<reference evidence="6 7" key="1">
    <citation type="journal article" date="2018" name="MBio">
        <title>Comparative Genomics Reveals the Core Gene Toolbox for the Fungus-Insect Symbiosis.</title>
        <authorList>
            <person name="Wang Y."/>
            <person name="Stata M."/>
            <person name="Wang W."/>
            <person name="Stajich J.E."/>
            <person name="White M.M."/>
            <person name="Moncalvo J.M."/>
        </authorList>
    </citation>
    <scope>NUCLEOTIDE SEQUENCE [LARGE SCALE GENOMIC DNA]</scope>
    <source>
        <strain evidence="6 7">SWE-8-4</strain>
    </source>
</reference>
<dbReference type="SUPFAM" id="SSF55729">
    <property type="entry name" value="Acyl-CoA N-acyltransferases (Nat)"/>
    <property type="match status" value="1"/>
</dbReference>
<keyword evidence="7" id="KW-1185">Reference proteome</keyword>
<comment type="caution">
    <text evidence="6">The sequence shown here is derived from an EMBL/GenBank/DDBJ whole genome shotgun (WGS) entry which is preliminary data.</text>
</comment>
<organism evidence="6 7">
    <name type="scientific">Smittium simulii</name>
    <dbReference type="NCBI Taxonomy" id="133385"/>
    <lineage>
        <taxon>Eukaryota</taxon>
        <taxon>Fungi</taxon>
        <taxon>Fungi incertae sedis</taxon>
        <taxon>Zoopagomycota</taxon>
        <taxon>Kickxellomycotina</taxon>
        <taxon>Harpellomycetes</taxon>
        <taxon>Harpellales</taxon>
        <taxon>Legeriomycetaceae</taxon>
        <taxon>Smittium</taxon>
    </lineage>
</organism>
<dbReference type="CDD" id="cd04301">
    <property type="entry name" value="NAT_SF"/>
    <property type="match status" value="1"/>
</dbReference>
<dbReference type="GO" id="GO:1990189">
    <property type="term" value="F:protein N-terminal-serine acetyltransferase activity"/>
    <property type="evidence" value="ECO:0007669"/>
    <property type="project" value="TreeGrafter"/>
</dbReference>
<dbReference type="InterPro" id="IPR000182">
    <property type="entry name" value="GNAT_dom"/>
</dbReference>
<feature type="region of interest" description="Disordered" evidence="4">
    <location>
        <begin position="66"/>
        <end position="91"/>
    </location>
</feature>
<evidence type="ECO:0000256" key="1">
    <source>
        <dbReference type="ARBA" id="ARBA00022679"/>
    </source>
</evidence>
<dbReference type="GO" id="GO:0031415">
    <property type="term" value="C:NatA complex"/>
    <property type="evidence" value="ECO:0007669"/>
    <property type="project" value="InterPro"/>
</dbReference>
<keyword evidence="2" id="KW-0012">Acyltransferase</keyword>
<evidence type="ECO:0000313" key="6">
    <source>
        <dbReference type="EMBL" id="PVU94676.1"/>
    </source>
</evidence>
<proteinExistence type="inferred from homology"/>
<protein>
    <recommendedName>
        <fullName evidence="5">N-acetyltransferase domain-containing protein</fullName>
    </recommendedName>
</protein>
<dbReference type="AlphaFoldDB" id="A0A2T9YQU1"/>
<dbReference type="Proteomes" id="UP000245383">
    <property type="component" value="Unassembled WGS sequence"/>
</dbReference>
<evidence type="ECO:0000313" key="7">
    <source>
        <dbReference type="Proteomes" id="UP000245383"/>
    </source>
</evidence>
<dbReference type="Gene3D" id="3.40.630.30">
    <property type="match status" value="1"/>
</dbReference>
<accession>A0A2T9YQU1</accession>
<evidence type="ECO:0000256" key="3">
    <source>
        <dbReference type="ARBA" id="ARBA00025786"/>
    </source>
</evidence>
<dbReference type="InterPro" id="IPR016181">
    <property type="entry name" value="Acyl_CoA_acyltransferase"/>
</dbReference>
<evidence type="ECO:0000256" key="4">
    <source>
        <dbReference type="SAM" id="MobiDB-lite"/>
    </source>
</evidence>
<feature type="domain" description="N-acetyltransferase" evidence="5">
    <location>
        <begin position="2"/>
        <end position="176"/>
    </location>
</feature>
<dbReference type="InterPro" id="IPR045047">
    <property type="entry name" value="Ard1-like"/>
</dbReference>
<comment type="similarity">
    <text evidence="3">Belongs to the acetyltransferase family. ARD1 subfamily.</text>
</comment>
<dbReference type="OrthoDB" id="25586at2759"/>
<dbReference type="Pfam" id="PF00583">
    <property type="entry name" value="Acetyltransf_1"/>
    <property type="match status" value="1"/>
</dbReference>
<dbReference type="GO" id="GO:1990190">
    <property type="term" value="F:protein-N-terminal-glutamate acetyltransferase activity"/>
    <property type="evidence" value="ECO:0007669"/>
    <property type="project" value="TreeGrafter"/>
</dbReference>
<dbReference type="PANTHER" id="PTHR23091:SF4">
    <property type="entry name" value="N-TERMINAL AMINO-ACID N(ALPHA)-ACETYLTRANSFERASE NATA"/>
    <property type="match status" value="1"/>
</dbReference>
<gene>
    <name evidence="6" type="ORF">BB561_002354</name>
</gene>
<evidence type="ECO:0000256" key="2">
    <source>
        <dbReference type="ARBA" id="ARBA00023315"/>
    </source>
</evidence>
<evidence type="ECO:0000259" key="5">
    <source>
        <dbReference type="PROSITE" id="PS51186"/>
    </source>
</evidence>